<keyword evidence="1" id="KW-0696">RNA-directed RNA polymerase</keyword>
<keyword evidence="1" id="KW-0548">Nucleotidyltransferase</keyword>
<dbReference type="Pfam" id="PF05183">
    <property type="entry name" value="RdRP"/>
    <property type="match status" value="1"/>
</dbReference>
<keyword evidence="1" id="KW-0694">RNA-binding</keyword>
<dbReference type="PANTHER" id="PTHR23079">
    <property type="entry name" value="RNA-DEPENDENT RNA POLYMERASE"/>
    <property type="match status" value="1"/>
</dbReference>
<accession>A0AA36CKP5</accession>
<dbReference type="Proteomes" id="UP001177023">
    <property type="component" value="Unassembled WGS sequence"/>
</dbReference>
<gene>
    <name evidence="3" type="ORF">MSPICULIGERA_LOCUS8279</name>
</gene>
<comment type="similarity">
    <text evidence="1">Belongs to the RdRP family.</text>
</comment>
<reference evidence="3" key="1">
    <citation type="submission" date="2023-06" db="EMBL/GenBank/DDBJ databases">
        <authorList>
            <person name="Delattre M."/>
        </authorList>
    </citation>
    <scope>NUCLEOTIDE SEQUENCE</scope>
    <source>
        <strain evidence="3">AF72</strain>
    </source>
</reference>
<dbReference type="EC" id="2.7.7.48" evidence="1"/>
<dbReference type="GO" id="GO:0003723">
    <property type="term" value="F:RNA binding"/>
    <property type="evidence" value="ECO:0007669"/>
    <property type="project" value="UniProtKB-KW"/>
</dbReference>
<protein>
    <recommendedName>
        <fullName evidence="1">RNA-dependent RNA polymerase</fullName>
        <ecNumber evidence="1">2.7.7.48</ecNumber>
    </recommendedName>
</protein>
<evidence type="ECO:0000259" key="2">
    <source>
        <dbReference type="Pfam" id="PF05183"/>
    </source>
</evidence>
<evidence type="ECO:0000313" key="3">
    <source>
        <dbReference type="EMBL" id="CAJ0569820.1"/>
    </source>
</evidence>
<dbReference type="PANTHER" id="PTHR23079:SF57">
    <property type="entry name" value="RNA-DIRECTED RNA POLYMERASE"/>
    <property type="match status" value="1"/>
</dbReference>
<evidence type="ECO:0000256" key="1">
    <source>
        <dbReference type="RuleBase" id="RU363098"/>
    </source>
</evidence>
<comment type="caution">
    <text evidence="3">The sequence shown here is derived from an EMBL/GenBank/DDBJ whole genome shotgun (WGS) entry which is preliminary data.</text>
</comment>
<feature type="domain" description="RDRP core" evidence="2">
    <location>
        <begin position="110"/>
        <end position="382"/>
    </location>
</feature>
<name>A0AA36CKP5_9BILA</name>
<dbReference type="EMBL" id="CATQJA010002140">
    <property type="protein sequence ID" value="CAJ0569820.1"/>
    <property type="molecule type" value="Genomic_DNA"/>
</dbReference>
<dbReference type="InterPro" id="IPR057596">
    <property type="entry name" value="RDRP_core"/>
</dbReference>
<proteinExistence type="inferred from homology"/>
<dbReference type="InterPro" id="IPR007855">
    <property type="entry name" value="RDRP"/>
</dbReference>
<keyword evidence="4" id="KW-1185">Reference proteome</keyword>
<sequence length="654" mass="73815">MAYTPLFDSGENLLIEKMLEESKGTGSDEMRLFRLKWLLKPSCHAGPRLEGPPSSSPIEARARGFWTSLALNYLRGPEKVERALEDLVDCVEDLHPNRTLAEALEYLIVITPTRMLYIPAEVQMGNRVLREFGGPDAEKMIRVVFREDNGGLLRAIARHEGIRARVGTFLEHGPVVGGQKFVFLGQSNSQLRDQGAYFYMGSDRDANKIRTSLGQFNKLNSVAKMVARMGQCFTQSKESPIELPRKQYEEEADYFGGSDYVDVKKLTTEEAANLKAEEPYTFSDGVGRISESYLKKIASMSDYRYKDHTPSCVQPSSKADPKGKKRAKEVNIVFRESQKKFEAPRKHQSGESMKFEVVKFGGPSPVSLNRPFINILCQVAEHQGQQVHDRVQGRILTLLDHHAVRESQTDTLFTPCPGTKYTRAPDFMHRDFDPAYRCRRTVGMVYRGIKEIQKIVEDSLEGDNEVNIELDPAFNHPGWENMKEEAEAGLIEWSQGIKRVLDHYGVASAAEIITGCVMAMRNKAAESDGDQVTYFTTSQTIESTGHHIGDYEMLTEPYEEHWANEAHPLHRQVKQPTVAMLQKATAYYKVAYEFGGVRVSALGCAASLRRLREALMLDPIIQYERYGPGIDAEYASRVRTRVNELIAPQIVPEI</sequence>
<dbReference type="GO" id="GO:0030422">
    <property type="term" value="P:siRNA processing"/>
    <property type="evidence" value="ECO:0007669"/>
    <property type="project" value="TreeGrafter"/>
</dbReference>
<organism evidence="3 4">
    <name type="scientific">Mesorhabditis spiculigera</name>
    <dbReference type="NCBI Taxonomy" id="96644"/>
    <lineage>
        <taxon>Eukaryota</taxon>
        <taxon>Metazoa</taxon>
        <taxon>Ecdysozoa</taxon>
        <taxon>Nematoda</taxon>
        <taxon>Chromadorea</taxon>
        <taxon>Rhabditida</taxon>
        <taxon>Rhabditina</taxon>
        <taxon>Rhabditomorpha</taxon>
        <taxon>Rhabditoidea</taxon>
        <taxon>Rhabditidae</taxon>
        <taxon>Mesorhabditinae</taxon>
        <taxon>Mesorhabditis</taxon>
    </lineage>
</organism>
<feature type="non-terminal residue" evidence="3">
    <location>
        <position position="1"/>
    </location>
</feature>
<evidence type="ECO:0000313" key="4">
    <source>
        <dbReference type="Proteomes" id="UP001177023"/>
    </source>
</evidence>
<dbReference type="GO" id="GO:0031380">
    <property type="term" value="C:nuclear RNA-directed RNA polymerase complex"/>
    <property type="evidence" value="ECO:0007669"/>
    <property type="project" value="TreeGrafter"/>
</dbReference>
<dbReference type="GO" id="GO:0003968">
    <property type="term" value="F:RNA-directed RNA polymerase activity"/>
    <property type="evidence" value="ECO:0007669"/>
    <property type="project" value="UniProtKB-KW"/>
</dbReference>
<dbReference type="AlphaFoldDB" id="A0AA36CKP5"/>
<keyword evidence="1" id="KW-0808">Transferase</keyword>
<comment type="catalytic activity">
    <reaction evidence="1">
        <text>RNA(n) + a ribonucleoside 5'-triphosphate = RNA(n+1) + diphosphate</text>
        <dbReference type="Rhea" id="RHEA:21248"/>
        <dbReference type="Rhea" id="RHEA-COMP:14527"/>
        <dbReference type="Rhea" id="RHEA-COMP:17342"/>
        <dbReference type="ChEBI" id="CHEBI:33019"/>
        <dbReference type="ChEBI" id="CHEBI:61557"/>
        <dbReference type="ChEBI" id="CHEBI:140395"/>
        <dbReference type="EC" id="2.7.7.48"/>
    </reaction>
</comment>